<dbReference type="EMBL" id="JAOQAV010000088">
    <property type="protein sequence ID" value="KAJ4177891.1"/>
    <property type="molecule type" value="Genomic_DNA"/>
</dbReference>
<evidence type="ECO:0000313" key="3">
    <source>
        <dbReference type="Proteomes" id="UP001152087"/>
    </source>
</evidence>
<organism evidence="2 3">
    <name type="scientific">Fusarium falciforme</name>
    <dbReference type="NCBI Taxonomy" id="195108"/>
    <lineage>
        <taxon>Eukaryota</taxon>
        <taxon>Fungi</taxon>
        <taxon>Dikarya</taxon>
        <taxon>Ascomycota</taxon>
        <taxon>Pezizomycotina</taxon>
        <taxon>Sordariomycetes</taxon>
        <taxon>Hypocreomycetidae</taxon>
        <taxon>Hypocreales</taxon>
        <taxon>Nectriaceae</taxon>
        <taxon>Fusarium</taxon>
        <taxon>Fusarium solani species complex</taxon>
    </lineage>
</organism>
<dbReference type="InterPro" id="IPR011051">
    <property type="entry name" value="RmlC_Cupin_sf"/>
</dbReference>
<feature type="compositionally biased region" description="Low complexity" evidence="1">
    <location>
        <begin position="95"/>
        <end position="112"/>
    </location>
</feature>
<keyword evidence="3" id="KW-1185">Reference proteome</keyword>
<dbReference type="Proteomes" id="UP001152087">
    <property type="component" value="Unassembled WGS sequence"/>
</dbReference>
<feature type="region of interest" description="Disordered" evidence="1">
    <location>
        <begin position="92"/>
        <end position="133"/>
    </location>
</feature>
<dbReference type="InterPro" id="IPR014710">
    <property type="entry name" value="RmlC-like_jellyroll"/>
</dbReference>
<gene>
    <name evidence="2" type="ORF">NW755_013580</name>
</gene>
<protein>
    <recommendedName>
        <fullName evidence="4">(S)-ureidoglycine aminohydrolase cupin domain-containing protein</fullName>
    </recommendedName>
</protein>
<evidence type="ECO:0000256" key="1">
    <source>
        <dbReference type="SAM" id="MobiDB-lite"/>
    </source>
</evidence>
<dbReference type="SUPFAM" id="SSF51182">
    <property type="entry name" value="RmlC-like cupins"/>
    <property type="match status" value="1"/>
</dbReference>
<proteinExistence type="predicted"/>
<sequence length="133" mass="13832">MWTPFDWEDPFHAPQSKGEVVTIRTGGATGGTLAPGLWRMGPGIAGCNDDGTCDIVYSAPSGDETMVLLEGSAEVPATKSGKKYHFKAGDILAHPSTSTSSGTPSGTPPSGTKGDELFFGNIDDNPKDLTPFT</sequence>
<dbReference type="Gene3D" id="2.60.120.10">
    <property type="entry name" value="Jelly Rolls"/>
    <property type="match status" value="1"/>
</dbReference>
<dbReference type="AlphaFoldDB" id="A0A9W8QVM5"/>
<reference evidence="2" key="1">
    <citation type="submission" date="2022-09" db="EMBL/GenBank/DDBJ databases">
        <title>Fusarium specimens isolated from Avocado Roots.</title>
        <authorList>
            <person name="Stajich J."/>
            <person name="Roper C."/>
            <person name="Heimlech-Rivalta G."/>
        </authorList>
    </citation>
    <scope>NUCLEOTIDE SEQUENCE</scope>
    <source>
        <strain evidence="2">A02</strain>
    </source>
</reference>
<name>A0A9W8QVM5_9HYPO</name>
<evidence type="ECO:0000313" key="2">
    <source>
        <dbReference type="EMBL" id="KAJ4177891.1"/>
    </source>
</evidence>
<comment type="caution">
    <text evidence="2">The sequence shown here is derived from an EMBL/GenBank/DDBJ whole genome shotgun (WGS) entry which is preliminary data.</text>
</comment>
<evidence type="ECO:0008006" key="4">
    <source>
        <dbReference type="Google" id="ProtNLM"/>
    </source>
</evidence>
<accession>A0A9W8QVM5</accession>